<comment type="catalytic activity">
    <reaction evidence="2">
        <text>2 GTP = 3',3'-c-di-GMP + 2 diphosphate</text>
        <dbReference type="Rhea" id="RHEA:24898"/>
        <dbReference type="ChEBI" id="CHEBI:33019"/>
        <dbReference type="ChEBI" id="CHEBI:37565"/>
        <dbReference type="ChEBI" id="CHEBI:58805"/>
        <dbReference type="EC" id="2.7.7.65"/>
    </reaction>
</comment>
<dbReference type="GO" id="GO:0052621">
    <property type="term" value="F:diguanylate cyclase activity"/>
    <property type="evidence" value="ECO:0007669"/>
    <property type="project" value="UniProtKB-EC"/>
</dbReference>
<dbReference type="AlphaFoldDB" id="A0A1Q2H3R7"/>
<feature type="transmembrane region" description="Helical" evidence="3">
    <location>
        <begin position="91"/>
        <end position="109"/>
    </location>
</feature>
<dbReference type="NCBIfam" id="TIGR00254">
    <property type="entry name" value="GGDEF"/>
    <property type="match status" value="1"/>
</dbReference>
<feature type="transmembrane region" description="Helical" evidence="3">
    <location>
        <begin position="65"/>
        <end position="85"/>
    </location>
</feature>
<keyword evidence="3" id="KW-1133">Transmembrane helix</keyword>
<name>A0A1Q2H3R7_9GAMM</name>
<protein>
    <recommendedName>
        <fullName evidence="1">diguanylate cyclase</fullName>
        <ecNumber evidence="1">2.7.7.65</ecNumber>
    </recommendedName>
</protein>
<reference evidence="5 6" key="1">
    <citation type="submission" date="2017-02" db="EMBL/GenBank/DDBJ databases">
        <title>Complete genome sequence of the cold-active Pseudoalteromonas aliena strain EH1 isolated from Arctic seawater.</title>
        <authorList>
            <person name="Kim E."/>
            <person name="Heo E."/>
            <person name="Kim H."/>
            <person name="Kim D."/>
        </authorList>
    </citation>
    <scope>NUCLEOTIDE SEQUENCE [LARGE SCALE GENOMIC DNA]</scope>
    <source>
        <strain evidence="5 6">EH1</strain>
    </source>
</reference>
<feature type="transmembrane region" description="Helical" evidence="3">
    <location>
        <begin position="183"/>
        <end position="201"/>
    </location>
</feature>
<dbReference type="InterPro" id="IPR043128">
    <property type="entry name" value="Rev_trsase/Diguanyl_cyclase"/>
</dbReference>
<feature type="transmembrane region" description="Helical" evidence="3">
    <location>
        <begin position="158"/>
        <end position="176"/>
    </location>
</feature>
<dbReference type="PANTHER" id="PTHR45138">
    <property type="entry name" value="REGULATORY COMPONENTS OF SENSORY TRANSDUCTION SYSTEM"/>
    <property type="match status" value="1"/>
</dbReference>
<dbReference type="GO" id="GO:0043709">
    <property type="term" value="P:cell adhesion involved in single-species biofilm formation"/>
    <property type="evidence" value="ECO:0007669"/>
    <property type="project" value="TreeGrafter"/>
</dbReference>
<dbReference type="PANTHER" id="PTHR45138:SF9">
    <property type="entry name" value="DIGUANYLATE CYCLASE DGCM-RELATED"/>
    <property type="match status" value="1"/>
</dbReference>
<organism evidence="5 6">
    <name type="scientific">Pseudoalteromonas aliena</name>
    <dbReference type="NCBI Taxonomy" id="247523"/>
    <lineage>
        <taxon>Bacteria</taxon>
        <taxon>Pseudomonadati</taxon>
        <taxon>Pseudomonadota</taxon>
        <taxon>Gammaproteobacteria</taxon>
        <taxon>Alteromonadales</taxon>
        <taxon>Pseudoalteromonadaceae</taxon>
        <taxon>Pseudoalteromonas</taxon>
    </lineage>
</organism>
<dbReference type="CDD" id="cd01949">
    <property type="entry name" value="GGDEF"/>
    <property type="match status" value="1"/>
</dbReference>
<evidence type="ECO:0000256" key="2">
    <source>
        <dbReference type="ARBA" id="ARBA00034247"/>
    </source>
</evidence>
<feature type="transmembrane region" description="Helical" evidence="3">
    <location>
        <begin position="121"/>
        <end position="138"/>
    </location>
</feature>
<feature type="domain" description="GGDEF" evidence="4">
    <location>
        <begin position="254"/>
        <end position="399"/>
    </location>
</feature>
<feature type="transmembrane region" description="Helical" evidence="3">
    <location>
        <begin position="207"/>
        <end position="232"/>
    </location>
</feature>
<keyword evidence="3" id="KW-0812">Transmembrane</keyword>
<accession>A0A1Q2H3R7</accession>
<dbReference type="EMBL" id="CP019628">
    <property type="protein sequence ID" value="AQQ02002.1"/>
    <property type="molecule type" value="Genomic_DNA"/>
</dbReference>
<evidence type="ECO:0000256" key="1">
    <source>
        <dbReference type="ARBA" id="ARBA00012528"/>
    </source>
</evidence>
<dbReference type="SUPFAM" id="SSF55073">
    <property type="entry name" value="Nucleotide cyclase"/>
    <property type="match status" value="1"/>
</dbReference>
<dbReference type="Pfam" id="PF00990">
    <property type="entry name" value="GGDEF"/>
    <property type="match status" value="1"/>
</dbReference>
<dbReference type="Gene3D" id="3.30.70.270">
    <property type="match status" value="1"/>
</dbReference>
<feature type="transmembrane region" description="Helical" evidence="3">
    <location>
        <begin position="12"/>
        <end position="33"/>
    </location>
</feature>
<gene>
    <name evidence="5" type="ORF">B0W48_04670</name>
</gene>
<dbReference type="EC" id="2.7.7.65" evidence="1"/>
<feature type="transmembrane region" description="Helical" evidence="3">
    <location>
        <begin position="39"/>
        <end position="58"/>
    </location>
</feature>
<evidence type="ECO:0000259" key="4">
    <source>
        <dbReference type="PROSITE" id="PS50887"/>
    </source>
</evidence>
<sequence>MGYQLLKLKGIKSTFVSSMAVMGLFSVLIYFQAQWQDKLTIVNYLVYPLLIITAIFATQFNRSRVALLCLFWGLFLLTENYPLAWSKWVSTNPQWLLLCGTSLLLLLALMKDRAIFSVHSITRILLVIGCALITFGWLKLSENVESFFPKTALWNQIIPYIPVAFPLTIIGALLFWRSLSVNNLTLTALLVTFAIWCLNQLDLITLPWSLVIVALSSLYLLAVSTDSYYLAYRDDLTSLPTRRALNQLALSLGRNYTVAMLDIDHFKKFNDTYGHDIGDQVLKLVAAKMTGVKGGGKVYRYGGEEFTVVFPRKTAEHSIPELEVLRESIATYGMVIRNPKRTDKNSRKAKKSNDYKTVHVTVSIGVAQREPKQSFDQALKNADLALYRAKKKGRNNVSK</sequence>
<proteinExistence type="predicted"/>
<dbReference type="InterPro" id="IPR029787">
    <property type="entry name" value="Nucleotide_cyclase"/>
</dbReference>
<evidence type="ECO:0000313" key="5">
    <source>
        <dbReference type="EMBL" id="AQQ02002.1"/>
    </source>
</evidence>
<keyword evidence="3" id="KW-0472">Membrane</keyword>
<dbReference type="KEGG" id="paln:B0W48_04670"/>
<dbReference type="STRING" id="247523.B0W48_04670"/>
<dbReference type="GO" id="GO:0005886">
    <property type="term" value="C:plasma membrane"/>
    <property type="evidence" value="ECO:0007669"/>
    <property type="project" value="TreeGrafter"/>
</dbReference>
<dbReference type="SMART" id="SM00267">
    <property type="entry name" value="GGDEF"/>
    <property type="match status" value="1"/>
</dbReference>
<evidence type="ECO:0000313" key="6">
    <source>
        <dbReference type="Proteomes" id="UP000188243"/>
    </source>
</evidence>
<dbReference type="GO" id="GO:1902201">
    <property type="term" value="P:negative regulation of bacterial-type flagellum-dependent cell motility"/>
    <property type="evidence" value="ECO:0007669"/>
    <property type="project" value="TreeGrafter"/>
</dbReference>
<dbReference type="InterPro" id="IPR050469">
    <property type="entry name" value="Diguanylate_Cyclase"/>
</dbReference>
<dbReference type="Proteomes" id="UP000188243">
    <property type="component" value="Chromosome"/>
</dbReference>
<evidence type="ECO:0000256" key="3">
    <source>
        <dbReference type="SAM" id="Phobius"/>
    </source>
</evidence>
<dbReference type="InterPro" id="IPR000160">
    <property type="entry name" value="GGDEF_dom"/>
</dbReference>
<dbReference type="PROSITE" id="PS50887">
    <property type="entry name" value="GGDEF"/>
    <property type="match status" value="1"/>
</dbReference>